<dbReference type="Gene3D" id="3.40.50.620">
    <property type="entry name" value="HUPs"/>
    <property type="match status" value="1"/>
</dbReference>
<dbReference type="Pfam" id="PF00582">
    <property type="entry name" value="Usp"/>
    <property type="match status" value="1"/>
</dbReference>
<evidence type="ECO:0000259" key="2">
    <source>
        <dbReference type="Pfam" id="PF00582"/>
    </source>
</evidence>
<name>S9QQL8_9RHOB</name>
<dbReference type="SUPFAM" id="SSF52402">
    <property type="entry name" value="Adenine nucleotide alpha hydrolases-like"/>
    <property type="match status" value="1"/>
</dbReference>
<dbReference type="RefSeq" id="WP_020040360.1">
    <property type="nucleotide sequence ID" value="NZ_KE557274.1"/>
</dbReference>
<dbReference type="InterPro" id="IPR006016">
    <property type="entry name" value="UspA"/>
</dbReference>
<dbReference type="CDD" id="cd23659">
    <property type="entry name" value="USP_At3g01520-like"/>
    <property type="match status" value="1"/>
</dbReference>
<proteinExistence type="inferred from homology"/>
<comment type="caution">
    <text evidence="3">The sequence shown here is derived from an EMBL/GenBank/DDBJ whole genome shotgun (WGS) entry which is preliminary data.</text>
</comment>
<protein>
    <submittedName>
        <fullName evidence="3">Universal stress protein UspA</fullName>
    </submittedName>
</protein>
<sequence length="171" mass="17750">MKGPIVVATDGSEPGGRAVDCAAEFSAGLGLRLCIVHVLLHGRPRQELARLAGIEELARCANAPEVFGPGGLRYIAHTAEEEIAVGCAIVAIGDEILARARARAEALGAKDIVTRACAGDYADEVLDVAEAEKAGMVVLGSRGLGRLRGTLLGSVSQKVLHHAHCTVVIVR</sequence>
<keyword evidence="4" id="KW-1185">Reference proteome</keyword>
<dbReference type="PRINTS" id="PR01438">
    <property type="entry name" value="UNVRSLSTRESS"/>
</dbReference>
<dbReference type="OrthoDB" id="5564966at2"/>
<feature type="domain" description="UspA" evidence="2">
    <location>
        <begin position="4"/>
        <end position="171"/>
    </location>
</feature>
<dbReference type="eggNOG" id="COG0589">
    <property type="taxonomic scope" value="Bacteria"/>
</dbReference>
<dbReference type="InterPro" id="IPR014729">
    <property type="entry name" value="Rossmann-like_a/b/a_fold"/>
</dbReference>
<dbReference type="AlphaFoldDB" id="S9QQL8"/>
<organism evidence="3 4">
    <name type="scientific">Salipiger mucosus DSM 16094</name>
    <dbReference type="NCBI Taxonomy" id="1123237"/>
    <lineage>
        <taxon>Bacteria</taxon>
        <taxon>Pseudomonadati</taxon>
        <taxon>Pseudomonadota</taxon>
        <taxon>Alphaproteobacteria</taxon>
        <taxon>Rhodobacterales</taxon>
        <taxon>Roseobacteraceae</taxon>
        <taxon>Salipiger</taxon>
    </lineage>
</organism>
<dbReference type="InterPro" id="IPR006015">
    <property type="entry name" value="Universal_stress_UspA"/>
</dbReference>
<evidence type="ECO:0000256" key="1">
    <source>
        <dbReference type="ARBA" id="ARBA00008791"/>
    </source>
</evidence>
<reference evidence="4" key="1">
    <citation type="journal article" date="2014" name="Stand. Genomic Sci.">
        <title>Genome sequence of the exopolysaccharide-producing Salipiger mucosus type strain (DSM 16094(T)), a moderately halophilic member of the Roseobacter clade.</title>
        <authorList>
            <person name="Riedel T."/>
            <person name="Spring S."/>
            <person name="Fiebig A."/>
            <person name="Petersen J."/>
            <person name="Kyrpides N.C."/>
            <person name="Goker M."/>
            <person name="Klenk H.P."/>
        </authorList>
    </citation>
    <scope>NUCLEOTIDE SEQUENCE [LARGE SCALE GENOMIC DNA]</scope>
    <source>
        <strain evidence="4">DSM 16094</strain>
    </source>
</reference>
<dbReference type="Proteomes" id="UP000015347">
    <property type="component" value="Unassembled WGS sequence"/>
</dbReference>
<comment type="similarity">
    <text evidence="1">Belongs to the universal stress protein A family.</text>
</comment>
<evidence type="ECO:0000313" key="4">
    <source>
        <dbReference type="Proteomes" id="UP000015347"/>
    </source>
</evidence>
<dbReference type="EMBL" id="APVH01000015">
    <property type="protein sequence ID" value="EPX83686.1"/>
    <property type="molecule type" value="Genomic_DNA"/>
</dbReference>
<gene>
    <name evidence="3" type="ORF">Salmuc_02295</name>
</gene>
<dbReference type="PANTHER" id="PTHR46268">
    <property type="entry name" value="STRESS RESPONSE PROTEIN NHAX"/>
    <property type="match status" value="1"/>
</dbReference>
<dbReference type="HOGENOM" id="CLU_049301_16_2_5"/>
<evidence type="ECO:0000313" key="3">
    <source>
        <dbReference type="EMBL" id="EPX83686.1"/>
    </source>
</evidence>
<dbReference type="PANTHER" id="PTHR46268:SF6">
    <property type="entry name" value="UNIVERSAL STRESS PROTEIN UP12"/>
    <property type="match status" value="1"/>
</dbReference>
<accession>S9QQL8</accession>
<dbReference type="STRING" id="1123237.Salmuc_02295"/>